<keyword evidence="2" id="KW-1185">Reference proteome</keyword>
<gene>
    <name evidence="1" type="ORF">ILYODFUR_037224</name>
</gene>
<organism evidence="1 2">
    <name type="scientific">Ilyodon furcidens</name>
    <name type="common">goldbreast splitfin</name>
    <dbReference type="NCBI Taxonomy" id="33524"/>
    <lineage>
        <taxon>Eukaryota</taxon>
        <taxon>Metazoa</taxon>
        <taxon>Chordata</taxon>
        <taxon>Craniata</taxon>
        <taxon>Vertebrata</taxon>
        <taxon>Euteleostomi</taxon>
        <taxon>Actinopterygii</taxon>
        <taxon>Neopterygii</taxon>
        <taxon>Teleostei</taxon>
        <taxon>Neoteleostei</taxon>
        <taxon>Acanthomorphata</taxon>
        <taxon>Ovalentaria</taxon>
        <taxon>Atherinomorphae</taxon>
        <taxon>Cyprinodontiformes</taxon>
        <taxon>Goodeidae</taxon>
        <taxon>Ilyodon</taxon>
    </lineage>
</organism>
<evidence type="ECO:0000313" key="2">
    <source>
        <dbReference type="Proteomes" id="UP001482620"/>
    </source>
</evidence>
<evidence type="ECO:0000313" key="1">
    <source>
        <dbReference type="EMBL" id="MEQ2235009.1"/>
    </source>
</evidence>
<accession>A0ABV0TQ14</accession>
<protein>
    <submittedName>
        <fullName evidence="1">Uncharacterized protein</fullName>
    </submittedName>
</protein>
<dbReference type="Proteomes" id="UP001482620">
    <property type="component" value="Unassembled WGS sequence"/>
</dbReference>
<reference evidence="1 2" key="1">
    <citation type="submission" date="2021-06" db="EMBL/GenBank/DDBJ databases">
        <authorList>
            <person name="Palmer J.M."/>
        </authorList>
    </citation>
    <scope>NUCLEOTIDE SEQUENCE [LARGE SCALE GENOMIC DNA]</scope>
    <source>
        <strain evidence="2">if_2019</strain>
        <tissue evidence="1">Muscle</tissue>
    </source>
</reference>
<dbReference type="EMBL" id="JAHRIQ010042820">
    <property type="protein sequence ID" value="MEQ2235009.1"/>
    <property type="molecule type" value="Genomic_DNA"/>
</dbReference>
<name>A0ABV0TQ14_9TELE</name>
<sequence>MEALDAVLRPNSLAGRRVAGPRKAFLLHMLKDAQSNAELKSFGLVALATQIVLLLLPHLLGKNHPLSCSSLRRFPPPVCRGP</sequence>
<comment type="caution">
    <text evidence="1">The sequence shown here is derived from an EMBL/GenBank/DDBJ whole genome shotgun (WGS) entry which is preliminary data.</text>
</comment>
<proteinExistence type="predicted"/>